<dbReference type="InterPro" id="IPR008878">
    <property type="entry name" value="Transposase_IS66_Orf2"/>
</dbReference>
<organism evidence="1 2">
    <name type="scientific">Ligilactobacillus ruminis</name>
    <dbReference type="NCBI Taxonomy" id="1623"/>
    <lineage>
        <taxon>Bacteria</taxon>
        <taxon>Bacillati</taxon>
        <taxon>Bacillota</taxon>
        <taxon>Bacilli</taxon>
        <taxon>Lactobacillales</taxon>
        <taxon>Lactobacillaceae</taxon>
        <taxon>Ligilactobacillus</taxon>
    </lineage>
</organism>
<dbReference type="EMBL" id="JHAJ01000113">
    <property type="protein sequence ID" value="KLA44800.1"/>
    <property type="molecule type" value="Genomic_DNA"/>
</dbReference>
<gene>
    <name evidence="1" type="ORF">LRB_1568</name>
</gene>
<dbReference type="RefSeq" id="WP_074786351.1">
    <property type="nucleotide sequence ID" value="NZ_JHAJ01000113.1"/>
</dbReference>
<evidence type="ECO:0000313" key="1">
    <source>
        <dbReference type="EMBL" id="KLA44800.1"/>
    </source>
</evidence>
<accession>A0A837IPC8</accession>
<dbReference type="PANTHER" id="PTHR36455">
    <property type="match status" value="1"/>
</dbReference>
<dbReference type="PANTHER" id="PTHR36455:SF1">
    <property type="entry name" value="BLR8292 PROTEIN"/>
    <property type="match status" value="1"/>
</dbReference>
<reference evidence="1 2" key="1">
    <citation type="journal article" date="2015" name="BMC Microbiol.">
        <title>Lactobacillus ruminis strains cluster according to their mammalian gut source.</title>
        <authorList>
            <person name="O' Donnell M.M."/>
            <person name="Harris H.M."/>
            <person name="Lynch D.B."/>
            <person name="Ross R.P."/>
            <person name="O'Toole P.W."/>
        </authorList>
    </citation>
    <scope>NUCLEOTIDE SEQUENCE [LARGE SCALE GENOMIC DNA]</scope>
    <source>
        <strain evidence="1 2">ATCC 27780</strain>
    </source>
</reference>
<dbReference type="Pfam" id="PF05717">
    <property type="entry name" value="TnpB_IS66"/>
    <property type="match status" value="1"/>
</dbReference>
<evidence type="ECO:0000313" key="2">
    <source>
        <dbReference type="Proteomes" id="UP000035618"/>
    </source>
</evidence>
<dbReference type="AlphaFoldDB" id="A0A837IPC8"/>
<comment type="caution">
    <text evidence="1">The sequence shown here is derived from an EMBL/GenBank/DDBJ whole genome shotgun (WGS) entry which is preliminary data.</text>
</comment>
<proteinExistence type="predicted"/>
<dbReference type="Proteomes" id="UP000035618">
    <property type="component" value="Unassembled WGS sequence"/>
</dbReference>
<sequence>MFSNINNMKIYLVCGKTDLRNGIDESAALVTEAFSLDAYDNAIFLFCGIRSDRFKVSGWGT</sequence>
<name>A0A837IPC8_9LACO</name>
<protein>
    <submittedName>
        <fullName evidence="1">Transposase</fullName>
    </submittedName>
</protein>